<name>A0A934UE39_9STRE</name>
<sequence>MLNSIFGVFTASLLVICLICAGIVYKKKRYGLLILFLLNALSNLVATIQAFNGKLF</sequence>
<proteinExistence type="predicted"/>
<evidence type="ECO:0000313" key="2">
    <source>
        <dbReference type="EMBL" id="MBJ8350429.1"/>
    </source>
</evidence>
<keyword evidence="1" id="KW-0472">Membrane</keyword>
<dbReference type="EMBL" id="JAENBP010000012">
    <property type="protein sequence ID" value="MBJ8350429.1"/>
    <property type="molecule type" value="Genomic_DNA"/>
</dbReference>
<gene>
    <name evidence="2" type="ORF">JHK64_07305</name>
</gene>
<evidence type="ECO:0000256" key="1">
    <source>
        <dbReference type="SAM" id="Phobius"/>
    </source>
</evidence>
<feature type="transmembrane region" description="Helical" evidence="1">
    <location>
        <begin position="32"/>
        <end position="51"/>
    </location>
</feature>
<dbReference type="AlphaFoldDB" id="A0A934UE39"/>
<dbReference type="Proteomes" id="UP000644875">
    <property type="component" value="Unassembled WGS sequence"/>
</dbReference>
<keyword evidence="1" id="KW-1133">Transmembrane helix</keyword>
<comment type="caution">
    <text evidence="2">The sequence shown here is derived from an EMBL/GenBank/DDBJ whole genome shotgun (WGS) entry which is preliminary data.</text>
</comment>
<evidence type="ECO:0000313" key="3">
    <source>
        <dbReference type="Proteomes" id="UP000644875"/>
    </source>
</evidence>
<dbReference type="RefSeq" id="WP_018370647.1">
    <property type="nucleotide sequence ID" value="NZ_JAENBP010000012.1"/>
</dbReference>
<protein>
    <submittedName>
        <fullName evidence="2">Uncharacterized protein</fullName>
    </submittedName>
</protein>
<feature type="transmembrane region" description="Helical" evidence="1">
    <location>
        <begin position="6"/>
        <end position="25"/>
    </location>
</feature>
<keyword evidence="3" id="KW-1185">Reference proteome</keyword>
<reference evidence="2 3" key="1">
    <citation type="journal article" date="2021" name="Int. J. Syst. Evol. Microbiol.">
        <title>Streptococcus vicugnae sp. nov., isolated from faeces of alpacas (Vicugna pacos) and cattle (Bos taurus), Streptococcus zalophi sp. nov., and Streptococcus pacificus sp. nov., isolated from respiratory tract of California sea lions (Zalophus californianus).</title>
        <authorList>
            <person name="Volokhov D.V."/>
            <person name="Zagorodnyaya T.A."/>
            <person name="Shen Z."/>
            <person name="Blom J."/>
            <person name="Furtak V.A."/>
            <person name="Eisenberg T."/>
            <person name="Fan P."/>
            <person name="Jeong K.C."/>
            <person name="Gao Y."/>
            <person name="Zhang S."/>
            <person name="Amselle M."/>
        </authorList>
    </citation>
    <scope>NUCLEOTIDE SEQUENCE [LARGE SCALE GENOMIC DNA]</scope>
    <source>
        <strain evidence="3">CSL7508-lung</strain>
    </source>
</reference>
<keyword evidence="1" id="KW-0812">Transmembrane</keyword>
<organism evidence="2 3">
    <name type="scientific">Streptococcus zalophi</name>
    <dbReference type="NCBI Taxonomy" id="640031"/>
    <lineage>
        <taxon>Bacteria</taxon>
        <taxon>Bacillati</taxon>
        <taxon>Bacillota</taxon>
        <taxon>Bacilli</taxon>
        <taxon>Lactobacillales</taxon>
        <taxon>Streptococcaceae</taxon>
        <taxon>Streptococcus</taxon>
    </lineage>
</organism>
<accession>A0A934UE39</accession>